<proteinExistence type="predicted"/>
<evidence type="ECO:0000313" key="2">
    <source>
        <dbReference type="EMBL" id="WAG63116.1"/>
    </source>
</evidence>
<dbReference type="Proteomes" id="UP001164733">
    <property type="component" value="Chromosome"/>
</dbReference>
<accession>A0AA47ENG1</accession>
<organism evidence="2 3">
    <name type="scientific">Clostridium estertheticum</name>
    <dbReference type="NCBI Taxonomy" id="238834"/>
    <lineage>
        <taxon>Bacteria</taxon>
        <taxon>Bacillati</taxon>
        <taxon>Bacillota</taxon>
        <taxon>Clostridia</taxon>
        <taxon>Eubacteriales</taxon>
        <taxon>Clostridiaceae</taxon>
        <taxon>Clostridium</taxon>
    </lineage>
</organism>
<evidence type="ECO:0000313" key="3">
    <source>
        <dbReference type="Proteomes" id="UP001164733"/>
    </source>
</evidence>
<protein>
    <submittedName>
        <fullName evidence="2">Zinc-ribbon domain-containing protein</fullName>
    </submittedName>
</protein>
<evidence type="ECO:0000259" key="1">
    <source>
        <dbReference type="Pfam" id="PF13240"/>
    </source>
</evidence>
<dbReference type="InterPro" id="IPR026870">
    <property type="entry name" value="Zinc_ribbon_dom"/>
</dbReference>
<name>A0AA47ENG1_9CLOT</name>
<reference evidence="2" key="1">
    <citation type="submission" date="2021-11" db="EMBL/GenBank/DDBJ databases">
        <title>Clostridia strains as spoilage organisms.</title>
        <authorList>
            <person name="Wambui J."/>
            <person name="Stevens M.J.A."/>
            <person name="Stephan R."/>
        </authorList>
    </citation>
    <scope>NUCLEOTIDE SEQUENCE</scope>
    <source>
        <strain evidence="2">CF009</strain>
    </source>
</reference>
<dbReference type="AlphaFoldDB" id="A0AA47ENG1"/>
<sequence length="27" mass="2835">MKCSKCSDGNDDSAKFCQSCGATLTSF</sequence>
<dbReference type="RefSeq" id="WP_216122172.1">
    <property type="nucleotide sequence ID" value="NZ_CP086239.1"/>
</dbReference>
<dbReference type="EMBL" id="CP086239">
    <property type="protein sequence ID" value="WAG63116.1"/>
    <property type="molecule type" value="Genomic_DNA"/>
</dbReference>
<dbReference type="Pfam" id="PF13240">
    <property type="entry name" value="Zn_Ribbon_1"/>
    <property type="match status" value="1"/>
</dbReference>
<feature type="domain" description="Zinc-ribbon" evidence="1">
    <location>
        <begin position="2"/>
        <end position="24"/>
    </location>
</feature>
<gene>
    <name evidence="2" type="ORF">LL038_14310</name>
</gene>